<dbReference type="GO" id="GO:0005524">
    <property type="term" value="F:ATP binding"/>
    <property type="evidence" value="ECO:0007669"/>
    <property type="project" value="UniProtKB-UniRule"/>
</dbReference>
<dbReference type="Pfam" id="PF13855">
    <property type="entry name" value="LRR_8"/>
    <property type="match status" value="2"/>
</dbReference>
<keyword evidence="16 23" id="KW-1133">Transmembrane helix</keyword>
<dbReference type="FunFam" id="3.30.200.20:FF:000432">
    <property type="entry name" value="LRR receptor-like serine/threonine-protein kinase EFR"/>
    <property type="match status" value="1"/>
</dbReference>
<evidence type="ECO:0000256" key="21">
    <source>
        <dbReference type="ARBA" id="ARBA00048679"/>
    </source>
</evidence>
<evidence type="ECO:0000256" key="7">
    <source>
        <dbReference type="ARBA" id="ARBA00022553"/>
    </source>
</evidence>
<keyword evidence="18" id="KW-0675">Receptor</keyword>
<dbReference type="Pfam" id="PF07714">
    <property type="entry name" value="PK_Tyr_Ser-Thr"/>
    <property type="match status" value="1"/>
</dbReference>
<dbReference type="InterPro" id="IPR008271">
    <property type="entry name" value="Ser/Thr_kinase_AS"/>
</dbReference>
<evidence type="ECO:0000256" key="14">
    <source>
        <dbReference type="ARBA" id="ARBA00022777"/>
    </source>
</evidence>
<dbReference type="GO" id="GO:0005886">
    <property type="term" value="C:plasma membrane"/>
    <property type="evidence" value="ECO:0007669"/>
    <property type="project" value="UniProtKB-SubCell"/>
</dbReference>
<dbReference type="SUPFAM" id="SSF52047">
    <property type="entry name" value="RNI-like"/>
    <property type="match status" value="1"/>
</dbReference>
<keyword evidence="9" id="KW-0808">Transferase</keyword>
<dbReference type="InterPro" id="IPR013210">
    <property type="entry name" value="LRR_N_plant-typ"/>
</dbReference>
<comment type="similarity">
    <text evidence="3">Belongs to the protein kinase superfamily. Ser/Thr protein kinase family.</text>
</comment>
<evidence type="ECO:0000256" key="1">
    <source>
        <dbReference type="ARBA" id="ARBA00004162"/>
    </source>
</evidence>
<keyword evidence="7" id="KW-0597">Phosphoprotein</keyword>
<dbReference type="Gene3D" id="3.80.10.10">
    <property type="entry name" value="Ribonuclease Inhibitor"/>
    <property type="match status" value="3"/>
</dbReference>
<dbReference type="PROSITE" id="PS50011">
    <property type="entry name" value="PROTEIN_KINASE_DOM"/>
    <property type="match status" value="1"/>
</dbReference>
<evidence type="ECO:0000256" key="12">
    <source>
        <dbReference type="ARBA" id="ARBA00022737"/>
    </source>
</evidence>
<evidence type="ECO:0000256" key="24">
    <source>
        <dbReference type="SAM" id="SignalP"/>
    </source>
</evidence>
<keyword evidence="17 23" id="KW-0472">Membrane</keyword>
<comment type="catalytic activity">
    <reaction evidence="20">
        <text>L-threonyl-[protein] + ATP = O-phospho-L-threonyl-[protein] + ADP + H(+)</text>
        <dbReference type="Rhea" id="RHEA:46608"/>
        <dbReference type="Rhea" id="RHEA-COMP:11060"/>
        <dbReference type="Rhea" id="RHEA-COMP:11605"/>
        <dbReference type="ChEBI" id="CHEBI:15378"/>
        <dbReference type="ChEBI" id="CHEBI:30013"/>
        <dbReference type="ChEBI" id="CHEBI:30616"/>
        <dbReference type="ChEBI" id="CHEBI:61977"/>
        <dbReference type="ChEBI" id="CHEBI:456216"/>
        <dbReference type="EC" id="2.7.11.1"/>
    </reaction>
</comment>
<dbReference type="InterPro" id="IPR011009">
    <property type="entry name" value="Kinase-like_dom_sf"/>
</dbReference>
<keyword evidence="27" id="KW-1185">Reference proteome</keyword>
<dbReference type="GO" id="GO:0006952">
    <property type="term" value="P:defense response"/>
    <property type="evidence" value="ECO:0007669"/>
    <property type="project" value="UniProtKB-ARBA"/>
</dbReference>
<dbReference type="InterPro" id="IPR000719">
    <property type="entry name" value="Prot_kinase_dom"/>
</dbReference>
<keyword evidence="6" id="KW-0723">Serine/threonine-protein kinase</keyword>
<evidence type="ECO:0000256" key="22">
    <source>
        <dbReference type="PROSITE-ProRule" id="PRU10141"/>
    </source>
</evidence>
<evidence type="ECO:0000256" key="16">
    <source>
        <dbReference type="ARBA" id="ARBA00022989"/>
    </source>
</evidence>
<evidence type="ECO:0000256" key="6">
    <source>
        <dbReference type="ARBA" id="ARBA00022527"/>
    </source>
</evidence>
<dbReference type="InterPro" id="IPR001245">
    <property type="entry name" value="Ser-Thr/Tyr_kinase_cat_dom"/>
</dbReference>
<dbReference type="InterPro" id="IPR050647">
    <property type="entry name" value="Plant_LRR-RLKs"/>
</dbReference>
<dbReference type="PROSITE" id="PS51450">
    <property type="entry name" value="LRR"/>
    <property type="match status" value="1"/>
</dbReference>
<dbReference type="FunFam" id="3.80.10.10:FF:000095">
    <property type="entry name" value="LRR receptor-like serine/threonine-protein kinase GSO1"/>
    <property type="match status" value="1"/>
</dbReference>
<dbReference type="InterPro" id="IPR032675">
    <property type="entry name" value="LRR_dom_sf"/>
</dbReference>
<evidence type="ECO:0000256" key="3">
    <source>
        <dbReference type="ARBA" id="ARBA00008684"/>
    </source>
</evidence>
<feature type="signal peptide" evidence="24">
    <location>
        <begin position="1"/>
        <end position="34"/>
    </location>
</feature>
<name>A0AAD4J814_PERFH</name>
<evidence type="ECO:0000256" key="11">
    <source>
        <dbReference type="ARBA" id="ARBA00022729"/>
    </source>
</evidence>
<dbReference type="PROSITE" id="PS00107">
    <property type="entry name" value="PROTEIN_KINASE_ATP"/>
    <property type="match status" value="1"/>
</dbReference>
<dbReference type="PANTHER" id="PTHR48056:SF86">
    <property type="entry name" value="PROTEIN KINASE DOMAIN-CONTAINING PROTEIN"/>
    <property type="match status" value="1"/>
</dbReference>
<gene>
    <name evidence="26" type="ORF">C2S53_013480</name>
</gene>
<dbReference type="AlphaFoldDB" id="A0AAD4J814"/>
<keyword evidence="12" id="KW-0677">Repeat</keyword>
<feature type="binding site" evidence="22">
    <location>
        <position position="741"/>
    </location>
    <ligand>
        <name>ATP</name>
        <dbReference type="ChEBI" id="CHEBI:30616"/>
    </ligand>
</feature>
<comment type="caution">
    <text evidence="26">The sequence shown here is derived from an EMBL/GenBank/DDBJ whole genome shotgun (WGS) entry which is preliminary data.</text>
</comment>
<keyword evidence="14" id="KW-0418">Kinase</keyword>
<dbReference type="Gene3D" id="3.30.200.20">
    <property type="entry name" value="Phosphorylase Kinase, domain 1"/>
    <property type="match status" value="1"/>
</dbReference>
<dbReference type="SMART" id="SM00369">
    <property type="entry name" value="LRR_TYP"/>
    <property type="match status" value="7"/>
</dbReference>
<evidence type="ECO:0000256" key="18">
    <source>
        <dbReference type="ARBA" id="ARBA00023170"/>
    </source>
</evidence>
<dbReference type="SMART" id="SM00220">
    <property type="entry name" value="S_TKc"/>
    <property type="match status" value="1"/>
</dbReference>
<evidence type="ECO:0000313" key="26">
    <source>
        <dbReference type="EMBL" id="KAH6828913.1"/>
    </source>
</evidence>
<keyword evidence="5" id="KW-1003">Cell membrane</keyword>
<dbReference type="InterPro" id="IPR017441">
    <property type="entry name" value="Protein_kinase_ATP_BS"/>
</dbReference>
<dbReference type="Proteomes" id="UP001190926">
    <property type="component" value="Unassembled WGS sequence"/>
</dbReference>
<dbReference type="InterPro" id="IPR001611">
    <property type="entry name" value="Leu-rich_rpt"/>
</dbReference>
<evidence type="ECO:0000256" key="4">
    <source>
        <dbReference type="ARBA" id="ARBA00012513"/>
    </source>
</evidence>
<feature type="domain" description="Protein kinase" evidence="25">
    <location>
        <begin position="712"/>
        <end position="1004"/>
    </location>
</feature>
<keyword evidence="13 22" id="KW-0547">Nucleotide-binding</keyword>
<protein>
    <recommendedName>
        <fullName evidence="4">non-specific serine/threonine protein kinase</fullName>
        <ecNumber evidence="4">2.7.11.1</ecNumber>
    </recommendedName>
</protein>
<evidence type="ECO:0000256" key="8">
    <source>
        <dbReference type="ARBA" id="ARBA00022614"/>
    </source>
</evidence>
<evidence type="ECO:0000313" key="27">
    <source>
        <dbReference type="Proteomes" id="UP001190926"/>
    </source>
</evidence>
<evidence type="ECO:0000256" key="20">
    <source>
        <dbReference type="ARBA" id="ARBA00047899"/>
    </source>
</evidence>
<dbReference type="EMBL" id="SDAM02000119">
    <property type="protein sequence ID" value="KAH6828913.1"/>
    <property type="molecule type" value="Genomic_DNA"/>
</dbReference>
<comment type="subcellular location">
    <subcellularLocation>
        <location evidence="1">Cell membrane</location>
        <topology evidence="1">Single-pass membrane protein</topology>
    </subcellularLocation>
    <subcellularLocation>
        <location evidence="2">Membrane</location>
        <topology evidence="2">Single-pass type I membrane protein</topology>
    </subcellularLocation>
</comment>
<evidence type="ECO:0000256" key="23">
    <source>
        <dbReference type="SAM" id="Phobius"/>
    </source>
</evidence>
<accession>A0AAD4J814</accession>
<dbReference type="SUPFAM" id="SSF52058">
    <property type="entry name" value="L domain-like"/>
    <property type="match status" value="1"/>
</dbReference>
<dbReference type="PANTHER" id="PTHR48056">
    <property type="entry name" value="LRR RECEPTOR-LIKE SERINE/THREONINE-PROTEIN KINASE-RELATED"/>
    <property type="match status" value="1"/>
</dbReference>
<evidence type="ECO:0000256" key="15">
    <source>
        <dbReference type="ARBA" id="ARBA00022840"/>
    </source>
</evidence>
<evidence type="ECO:0000259" key="25">
    <source>
        <dbReference type="PROSITE" id="PS50011"/>
    </source>
</evidence>
<dbReference type="Pfam" id="PF08263">
    <property type="entry name" value="LRRNT_2"/>
    <property type="match status" value="1"/>
</dbReference>
<dbReference type="SUPFAM" id="SSF56112">
    <property type="entry name" value="Protein kinase-like (PK-like)"/>
    <property type="match status" value="1"/>
</dbReference>
<feature type="chain" id="PRO_5041977032" description="non-specific serine/threonine protein kinase" evidence="24">
    <location>
        <begin position="35"/>
        <end position="1018"/>
    </location>
</feature>
<evidence type="ECO:0000256" key="17">
    <source>
        <dbReference type="ARBA" id="ARBA00023136"/>
    </source>
</evidence>
<reference evidence="26 27" key="1">
    <citation type="journal article" date="2021" name="Nat. Commun.">
        <title>Incipient diploidization of the medicinal plant Perilla within 10,000 years.</title>
        <authorList>
            <person name="Zhang Y."/>
            <person name="Shen Q."/>
            <person name="Leng L."/>
            <person name="Zhang D."/>
            <person name="Chen S."/>
            <person name="Shi Y."/>
            <person name="Ning Z."/>
            <person name="Chen S."/>
        </authorList>
    </citation>
    <scope>NUCLEOTIDE SEQUENCE [LARGE SCALE GENOMIC DNA]</scope>
    <source>
        <strain evidence="27">cv. PC099</strain>
    </source>
</reference>
<evidence type="ECO:0000256" key="5">
    <source>
        <dbReference type="ARBA" id="ARBA00022475"/>
    </source>
</evidence>
<dbReference type="PROSITE" id="PS00108">
    <property type="entry name" value="PROTEIN_KINASE_ST"/>
    <property type="match status" value="1"/>
</dbReference>
<dbReference type="FunFam" id="3.80.10.10:FF:000288">
    <property type="entry name" value="LRR receptor-like serine/threonine-protein kinase EFR"/>
    <property type="match status" value="1"/>
</dbReference>
<dbReference type="GO" id="GO:0033612">
    <property type="term" value="F:receptor serine/threonine kinase binding"/>
    <property type="evidence" value="ECO:0007669"/>
    <property type="project" value="TreeGrafter"/>
</dbReference>
<dbReference type="InterPro" id="IPR003591">
    <property type="entry name" value="Leu-rich_rpt_typical-subtyp"/>
</dbReference>
<keyword evidence="8" id="KW-0433">Leucine-rich repeat</keyword>
<evidence type="ECO:0000256" key="19">
    <source>
        <dbReference type="ARBA" id="ARBA00023180"/>
    </source>
</evidence>
<organism evidence="26 27">
    <name type="scientific">Perilla frutescens var. hirtella</name>
    <name type="common">Perilla citriodora</name>
    <name type="synonym">Perilla setoyensis</name>
    <dbReference type="NCBI Taxonomy" id="608512"/>
    <lineage>
        <taxon>Eukaryota</taxon>
        <taxon>Viridiplantae</taxon>
        <taxon>Streptophyta</taxon>
        <taxon>Embryophyta</taxon>
        <taxon>Tracheophyta</taxon>
        <taxon>Spermatophyta</taxon>
        <taxon>Magnoliopsida</taxon>
        <taxon>eudicotyledons</taxon>
        <taxon>Gunneridae</taxon>
        <taxon>Pentapetalae</taxon>
        <taxon>asterids</taxon>
        <taxon>lamiids</taxon>
        <taxon>Lamiales</taxon>
        <taxon>Lamiaceae</taxon>
        <taxon>Nepetoideae</taxon>
        <taxon>Elsholtzieae</taxon>
        <taxon>Perilla</taxon>
    </lineage>
</organism>
<keyword evidence="10 23" id="KW-0812">Transmembrane</keyword>
<evidence type="ECO:0000256" key="10">
    <source>
        <dbReference type="ARBA" id="ARBA00022692"/>
    </source>
</evidence>
<dbReference type="Gene3D" id="1.10.510.10">
    <property type="entry name" value="Transferase(Phosphotransferase) domain 1"/>
    <property type="match status" value="1"/>
</dbReference>
<dbReference type="GO" id="GO:0051707">
    <property type="term" value="P:response to other organism"/>
    <property type="evidence" value="ECO:0007669"/>
    <property type="project" value="UniProtKB-ARBA"/>
</dbReference>
<evidence type="ECO:0000256" key="9">
    <source>
        <dbReference type="ARBA" id="ARBA00022679"/>
    </source>
</evidence>
<dbReference type="GO" id="GO:0004674">
    <property type="term" value="F:protein serine/threonine kinase activity"/>
    <property type="evidence" value="ECO:0007669"/>
    <property type="project" value="UniProtKB-KW"/>
</dbReference>
<keyword evidence="11 24" id="KW-0732">Signal</keyword>
<comment type="catalytic activity">
    <reaction evidence="21">
        <text>L-seryl-[protein] + ATP = O-phospho-L-seryl-[protein] + ADP + H(+)</text>
        <dbReference type="Rhea" id="RHEA:17989"/>
        <dbReference type="Rhea" id="RHEA-COMP:9863"/>
        <dbReference type="Rhea" id="RHEA-COMP:11604"/>
        <dbReference type="ChEBI" id="CHEBI:15378"/>
        <dbReference type="ChEBI" id="CHEBI:29999"/>
        <dbReference type="ChEBI" id="CHEBI:30616"/>
        <dbReference type="ChEBI" id="CHEBI:83421"/>
        <dbReference type="ChEBI" id="CHEBI:456216"/>
        <dbReference type="EC" id="2.7.11.1"/>
    </reaction>
</comment>
<evidence type="ECO:0000256" key="13">
    <source>
        <dbReference type="ARBA" id="ARBA00022741"/>
    </source>
</evidence>
<proteinExistence type="inferred from homology"/>
<keyword evidence="15 22" id="KW-0067">ATP-binding</keyword>
<dbReference type="EC" id="2.7.11.1" evidence="4"/>
<sequence>MIMIREASMANSTTFLALLFIFSSVFFFPQPTTCSGNKTDLLSLLAFKSAIDLDPLGALSSWSETTTDHFCNWTGVGCSRRHPDRVIEINLMSQGLVGSLSPHIGNLSFLRIIILQNNTFHGPIPEQISLLRRLEFVELSNNSFSGSLPRNLSRCPNLAYLNFIDNNLSGIIPPELGSISTLGSLGLSLNKLSGSIPESIGNITSLIRLSLGQCSLTGNIPESLAYLPSLDFLQIGYNNLTGRIPSALFNMSTVRSFMVGQNLLHGVIPSNIGVTLPNLRRLYLFQNQFSGPIPVSISNNASFLTYIDFLQNQFTGPIPRAGRLTRLQEFVFESNLIEDDISFISSLTNSTNLEDLSVADNLFTGSLPESIANLSTNLRNLFLSMNKINGNIPSGIGNLISLESIGLETNNLNGPIPPEMAKLSNLMYLYLESNRFSSELKLSFGNFSFLSRLFLSHNNLSGIVPPSLGNCTNLLELHLSHNSFSGFIPRDIMRQLSPISIAFDLSSNALEGSIPDEVGSLTNLVELDLSNNKLSGLVPNSLSKCISLEKLYVQGNLLEGEIPMGLKTLVVLQDLDLSANHFSGVIPSFMGKLNLKKLNLSFNMLHGQVPTAGVFKNRSSIFLDGNEGLCGGIWDLKLPPCPAVESSKKNLSTLLMKILIPTVVAGGLCLVILVFFNYKQRTPPQSQTSSMLSSSNVMRLSYGDILKATGGFSESNLVGAGRFGSVYKGTLDDGKTFVAIKVLNLLVRGASKSLAAECNALRGIRHRNLVRILSVCESIDFQGNDFKAIVYEFKANGSLEKWLYHSRDQEEERRQLSIAERLSIAIDIAQAVEYLHFGTDSPIVHGDLKPSNILLDREMTACVGDFGLAKIVSNTASSHGSSSSIGIRGTLGYIPPEYGTNRSVSTQGDAYSFGIVLLEMFTNKRPTDDLFEGDENLRSFVGAALLDNVVELWDPLSQTGQQMKNGKIKDCMTCVLNVGVSCSKEIPSDRMSMVDVVNELHKIQKLLLAERTVFCKDV</sequence>
<keyword evidence="19" id="KW-0325">Glycoprotein</keyword>
<feature type="transmembrane region" description="Helical" evidence="23">
    <location>
        <begin position="654"/>
        <end position="676"/>
    </location>
</feature>
<evidence type="ECO:0000256" key="2">
    <source>
        <dbReference type="ARBA" id="ARBA00004479"/>
    </source>
</evidence>
<dbReference type="Pfam" id="PF00560">
    <property type="entry name" value="LRR_1"/>
    <property type="match status" value="7"/>
</dbReference>
<dbReference type="FunFam" id="1.10.510.10:FF:000358">
    <property type="entry name" value="Putative leucine-rich repeat receptor-like serine/threonine-protein kinase"/>
    <property type="match status" value="1"/>
</dbReference>